<evidence type="ECO:0000313" key="4">
    <source>
        <dbReference type="EMBL" id="PKK19492.1"/>
    </source>
</evidence>
<gene>
    <name evidence="4" type="primary">MPV17L2</name>
    <name evidence="4" type="ORF">A306_00011794</name>
</gene>
<keyword evidence="5" id="KW-1185">Reference proteome</keyword>
<feature type="compositionally biased region" description="Basic and acidic residues" evidence="1">
    <location>
        <begin position="157"/>
        <end position="166"/>
    </location>
</feature>
<accession>A0A2I0LPZ2</accession>
<evidence type="ECO:0000313" key="3">
    <source>
        <dbReference type="EMBL" id="PKK19491.1"/>
    </source>
</evidence>
<evidence type="ECO:0000313" key="5">
    <source>
        <dbReference type="Proteomes" id="UP000053872"/>
    </source>
</evidence>
<evidence type="ECO:0000313" key="2">
    <source>
        <dbReference type="EMBL" id="PKK19490.1"/>
    </source>
</evidence>
<dbReference type="EMBL" id="AKCR02000146">
    <property type="protein sequence ID" value="PKK19490.1"/>
    <property type="molecule type" value="Genomic_DNA"/>
</dbReference>
<evidence type="ECO:0000256" key="1">
    <source>
        <dbReference type="SAM" id="MobiDB-lite"/>
    </source>
</evidence>
<protein>
    <submittedName>
        <fullName evidence="2">MPV17 mitochondrial membrane protein-like 2, transcript variant X1</fullName>
    </submittedName>
    <submittedName>
        <fullName evidence="3">MPV17 mitochondrial membrane protein-like 2, transcript variant X2</fullName>
    </submittedName>
    <submittedName>
        <fullName evidence="4">MPV17 mitochondrial membrane protein-like 2, transcript variant X3</fullName>
    </submittedName>
</protein>
<dbReference type="Proteomes" id="UP000053872">
    <property type="component" value="Unassembled WGS sequence"/>
</dbReference>
<reference evidence="4 5" key="1">
    <citation type="journal article" date="2013" name="Science">
        <title>Genomic diversity and evolution of the head crest in the rock pigeon.</title>
        <authorList>
            <person name="Shapiro M.D."/>
            <person name="Kronenberg Z."/>
            <person name="Li C."/>
            <person name="Domyan E.T."/>
            <person name="Pan H."/>
            <person name="Campbell M."/>
            <person name="Tan H."/>
            <person name="Huff C.D."/>
            <person name="Hu H."/>
            <person name="Vickrey A.I."/>
            <person name="Nielsen S.C."/>
            <person name="Stringham S.A."/>
            <person name="Hu H."/>
            <person name="Willerslev E."/>
            <person name="Gilbert M.T."/>
            <person name="Yandell M."/>
            <person name="Zhang G."/>
            <person name="Wang J."/>
        </authorList>
    </citation>
    <scope>NUCLEOTIDE SEQUENCE [LARGE SCALE GENOMIC DNA]</scope>
    <source>
        <tissue evidence="4">Blood</tissue>
    </source>
</reference>
<proteinExistence type="predicted"/>
<organism evidence="4 5">
    <name type="scientific">Columba livia</name>
    <name type="common">Rock dove</name>
    <dbReference type="NCBI Taxonomy" id="8932"/>
    <lineage>
        <taxon>Eukaryota</taxon>
        <taxon>Metazoa</taxon>
        <taxon>Chordata</taxon>
        <taxon>Craniata</taxon>
        <taxon>Vertebrata</taxon>
        <taxon>Euteleostomi</taxon>
        <taxon>Archelosauria</taxon>
        <taxon>Archosauria</taxon>
        <taxon>Dinosauria</taxon>
        <taxon>Saurischia</taxon>
        <taxon>Theropoda</taxon>
        <taxon>Coelurosauria</taxon>
        <taxon>Aves</taxon>
        <taxon>Neognathae</taxon>
        <taxon>Neoaves</taxon>
        <taxon>Columbimorphae</taxon>
        <taxon>Columbiformes</taxon>
        <taxon>Columbidae</taxon>
        <taxon>Columba</taxon>
    </lineage>
</organism>
<reference evidence="4" key="2">
    <citation type="submission" date="2017-08" db="EMBL/GenBank/DDBJ databases">
        <title>Improved genome assembly and annotation for the rock pigeon (Columba livia).</title>
        <authorList>
            <person name="Holt C."/>
            <person name="Campbell M."/>
            <person name="Edelman N."/>
            <person name="Keays D."/>
            <person name="Kapusta A."/>
            <person name="Domyan E."/>
            <person name="Suh A."/>
            <person name="Carleton J."/>
            <person name="Warren W."/>
            <person name="Yandell M."/>
            <person name="Gilbert M.T."/>
            <person name="Shapiro M.D."/>
        </authorList>
    </citation>
    <scope>NUCLEOTIDE SEQUENCE</scope>
    <source>
        <tissue evidence="4">Blood</tissue>
    </source>
</reference>
<feature type="region of interest" description="Disordered" evidence="1">
    <location>
        <begin position="147"/>
        <end position="175"/>
    </location>
</feature>
<dbReference type="EMBL" id="AKCR02000146">
    <property type="protein sequence ID" value="PKK19491.1"/>
    <property type="molecule type" value="Genomic_DNA"/>
</dbReference>
<dbReference type="InParanoid" id="A0A2I0LPZ2"/>
<feature type="region of interest" description="Disordered" evidence="1">
    <location>
        <begin position="105"/>
        <end position="132"/>
    </location>
</feature>
<sequence length="208" mass="21061">MDNWGNWGCRAAVTGGHSVDNWGHKRNWRGTAALTGEHSTGNGGHRVTVCLCRGASVPADPWRGAQGGLFPQDAVAGPAAAAAAVPRAPAAADQHGELWRAAGGRRHAAAGLAPPPPPRHAAPAGTHRTHVRRGLQPGPPLALLVPLAGRGVPGAGHENRPEESPDRPAGGIARPGLLVLPRHGRTGGPVARGELGGAEGEILGVLQG</sequence>
<comment type="caution">
    <text evidence="4">The sequence shown here is derived from an EMBL/GenBank/DDBJ whole genome shotgun (WGS) entry which is preliminary data.</text>
</comment>
<dbReference type="AlphaFoldDB" id="A0A2I0LPZ2"/>
<dbReference type="EMBL" id="AKCR02000146">
    <property type="protein sequence ID" value="PKK19492.1"/>
    <property type="molecule type" value="Genomic_DNA"/>
</dbReference>
<name>A0A2I0LPZ2_COLLI</name>